<dbReference type="Pfam" id="PF02417">
    <property type="entry name" value="Chromate_transp"/>
    <property type="match status" value="1"/>
</dbReference>
<accession>A0ABU5IKD3</accession>
<name>A0ABU5IKD3_9BURK</name>
<evidence type="ECO:0000256" key="2">
    <source>
        <dbReference type="ARBA" id="ARBA00005262"/>
    </source>
</evidence>
<sequence>MNPTAAAAAMGWLDWAQLVAHFMMLSLLSIGGAIVTAPEMHRYLVREHGYLSSADFSQCIALAQAAPGPNVLFVAALGWQIGGAFGAVATMAGILLPSSVLTLALERWSSSRRDSREVRAFTGGLAPLTVALLLSTGWLLAEPAQAHLGAMALVAGSAFVSWRFRLSPLWLIAAGALAGMLGLA</sequence>
<dbReference type="InterPro" id="IPR052518">
    <property type="entry name" value="CHR_Transporter"/>
</dbReference>
<feature type="transmembrane region" description="Helical" evidence="7">
    <location>
        <begin position="118"/>
        <end position="140"/>
    </location>
</feature>
<feature type="transmembrane region" description="Helical" evidence="7">
    <location>
        <begin position="85"/>
        <end position="106"/>
    </location>
</feature>
<dbReference type="InterPro" id="IPR003370">
    <property type="entry name" value="Chromate_transpt"/>
</dbReference>
<keyword evidence="3" id="KW-1003">Cell membrane</keyword>
<evidence type="ECO:0000256" key="6">
    <source>
        <dbReference type="ARBA" id="ARBA00023136"/>
    </source>
</evidence>
<proteinExistence type="inferred from homology"/>
<feature type="transmembrane region" description="Helical" evidence="7">
    <location>
        <begin position="18"/>
        <end position="38"/>
    </location>
</feature>
<dbReference type="EMBL" id="JAXOJX010000042">
    <property type="protein sequence ID" value="MDZ5459346.1"/>
    <property type="molecule type" value="Genomic_DNA"/>
</dbReference>
<dbReference type="RefSeq" id="WP_218011438.1">
    <property type="nucleotide sequence ID" value="NZ_JAXOJX010000042.1"/>
</dbReference>
<keyword evidence="9" id="KW-1185">Reference proteome</keyword>
<evidence type="ECO:0000256" key="7">
    <source>
        <dbReference type="SAM" id="Phobius"/>
    </source>
</evidence>
<keyword evidence="6 7" id="KW-0472">Membrane</keyword>
<reference evidence="8 9" key="1">
    <citation type="submission" date="2023-11" db="EMBL/GenBank/DDBJ databases">
        <title>Draft genome of Azohydromonas lata strain H1 (DSM1123), a polyhydroxyalkanoate producer.</title>
        <authorList>
            <person name="Traversa D."/>
            <person name="D'Addabbo P."/>
            <person name="Pazzani C."/>
            <person name="Manzari C."/>
            <person name="Chiara M."/>
            <person name="Scrascia M."/>
        </authorList>
    </citation>
    <scope>NUCLEOTIDE SEQUENCE [LARGE SCALE GENOMIC DNA]</scope>
    <source>
        <strain evidence="8 9">H1</strain>
    </source>
</reference>
<organism evidence="8 9">
    <name type="scientific">Azohydromonas lata</name>
    <dbReference type="NCBI Taxonomy" id="45677"/>
    <lineage>
        <taxon>Bacteria</taxon>
        <taxon>Pseudomonadati</taxon>
        <taxon>Pseudomonadota</taxon>
        <taxon>Betaproteobacteria</taxon>
        <taxon>Burkholderiales</taxon>
        <taxon>Sphaerotilaceae</taxon>
        <taxon>Azohydromonas</taxon>
    </lineage>
</organism>
<protein>
    <submittedName>
        <fullName evidence="8">Chromate transporter</fullName>
    </submittedName>
</protein>
<comment type="caution">
    <text evidence="8">The sequence shown here is derived from an EMBL/GenBank/DDBJ whole genome shotgun (WGS) entry which is preliminary data.</text>
</comment>
<evidence type="ECO:0000256" key="3">
    <source>
        <dbReference type="ARBA" id="ARBA00022475"/>
    </source>
</evidence>
<evidence type="ECO:0000313" key="8">
    <source>
        <dbReference type="EMBL" id="MDZ5459346.1"/>
    </source>
</evidence>
<evidence type="ECO:0000256" key="4">
    <source>
        <dbReference type="ARBA" id="ARBA00022692"/>
    </source>
</evidence>
<evidence type="ECO:0000256" key="5">
    <source>
        <dbReference type="ARBA" id="ARBA00022989"/>
    </source>
</evidence>
<keyword evidence="5 7" id="KW-1133">Transmembrane helix</keyword>
<evidence type="ECO:0000313" key="9">
    <source>
        <dbReference type="Proteomes" id="UP001293718"/>
    </source>
</evidence>
<keyword evidence="4 7" id="KW-0812">Transmembrane</keyword>
<dbReference type="PANTHER" id="PTHR43663:SF1">
    <property type="entry name" value="CHROMATE TRANSPORTER"/>
    <property type="match status" value="1"/>
</dbReference>
<dbReference type="Proteomes" id="UP001293718">
    <property type="component" value="Unassembled WGS sequence"/>
</dbReference>
<feature type="transmembrane region" description="Helical" evidence="7">
    <location>
        <begin position="59"/>
        <end position="79"/>
    </location>
</feature>
<comment type="similarity">
    <text evidence="2">Belongs to the chromate ion transporter (CHR) (TC 2.A.51) family.</text>
</comment>
<dbReference type="PANTHER" id="PTHR43663">
    <property type="entry name" value="CHROMATE TRANSPORT PROTEIN-RELATED"/>
    <property type="match status" value="1"/>
</dbReference>
<evidence type="ECO:0000256" key="1">
    <source>
        <dbReference type="ARBA" id="ARBA00004651"/>
    </source>
</evidence>
<gene>
    <name evidence="8" type="ORF">SM757_22465</name>
</gene>
<comment type="subcellular location">
    <subcellularLocation>
        <location evidence="1">Cell membrane</location>
        <topology evidence="1">Multi-pass membrane protein</topology>
    </subcellularLocation>
</comment>